<name>A0A8S3GJZ5_9BILA</name>
<gene>
    <name evidence="2" type="ORF">BYL167_LOCUS75606</name>
</gene>
<feature type="non-terminal residue" evidence="2">
    <location>
        <position position="37"/>
    </location>
</feature>
<evidence type="ECO:0000313" key="3">
    <source>
        <dbReference type="Proteomes" id="UP000681967"/>
    </source>
</evidence>
<comment type="caution">
    <text evidence="2">The sequence shown here is derived from an EMBL/GenBank/DDBJ whole genome shotgun (WGS) entry which is preliminary data.</text>
</comment>
<feature type="region of interest" description="Disordered" evidence="1">
    <location>
        <begin position="1"/>
        <end position="37"/>
    </location>
</feature>
<reference evidence="2" key="1">
    <citation type="submission" date="2021-02" db="EMBL/GenBank/DDBJ databases">
        <authorList>
            <person name="Nowell W R."/>
        </authorList>
    </citation>
    <scope>NUCLEOTIDE SEQUENCE</scope>
</reference>
<evidence type="ECO:0000313" key="2">
    <source>
        <dbReference type="EMBL" id="CAF5164791.1"/>
    </source>
</evidence>
<sequence>MTDTSNQEIDSSLLSNGDSEETQSTTLSNRRSQRRRT</sequence>
<organism evidence="2 3">
    <name type="scientific">Rotaria magnacalcarata</name>
    <dbReference type="NCBI Taxonomy" id="392030"/>
    <lineage>
        <taxon>Eukaryota</taxon>
        <taxon>Metazoa</taxon>
        <taxon>Spiralia</taxon>
        <taxon>Gnathifera</taxon>
        <taxon>Rotifera</taxon>
        <taxon>Eurotatoria</taxon>
        <taxon>Bdelloidea</taxon>
        <taxon>Philodinida</taxon>
        <taxon>Philodinidae</taxon>
        <taxon>Rotaria</taxon>
    </lineage>
</organism>
<dbReference type="AlphaFoldDB" id="A0A8S3GJZ5"/>
<dbReference type="EMBL" id="CAJOBH010270944">
    <property type="protein sequence ID" value="CAF5164791.1"/>
    <property type="molecule type" value="Genomic_DNA"/>
</dbReference>
<dbReference type="Proteomes" id="UP000681967">
    <property type="component" value="Unassembled WGS sequence"/>
</dbReference>
<protein>
    <submittedName>
        <fullName evidence="2">Uncharacterized protein</fullName>
    </submittedName>
</protein>
<feature type="compositionally biased region" description="Polar residues" evidence="1">
    <location>
        <begin position="1"/>
        <end position="30"/>
    </location>
</feature>
<proteinExistence type="predicted"/>
<accession>A0A8S3GJZ5</accession>
<evidence type="ECO:0000256" key="1">
    <source>
        <dbReference type="SAM" id="MobiDB-lite"/>
    </source>
</evidence>